<protein>
    <submittedName>
        <fullName evidence="4">Carbohydrate ABC transporter substrate-binding protein</fullName>
    </submittedName>
</protein>
<evidence type="ECO:0000256" key="3">
    <source>
        <dbReference type="SAM" id="SignalP"/>
    </source>
</evidence>
<gene>
    <name evidence="4" type="ORF">H8790_07665</name>
</gene>
<dbReference type="AlphaFoldDB" id="A0A7G9B8H6"/>
<feature type="signal peptide" evidence="3">
    <location>
        <begin position="1"/>
        <end position="21"/>
    </location>
</feature>
<dbReference type="Pfam" id="PF13416">
    <property type="entry name" value="SBP_bac_8"/>
    <property type="match status" value="1"/>
</dbReference>
<keyword evidence="2" id="KW-0813">Transport</keyword>
<comment type="similarity">
    <text evidence="1">Belongs to the bacterial solute-binding protein 1 family.</text>
</comment>
<dbReference type="Gene3D" id="3.40.190.10">
    <property type="entry name" value="Periplasmic binding protein-like II"/>
    <property type="match status" value="2"/>
</dbReference>
<dbReference type="Proteomes" id="UP000515960">
    <property type="component" value="Chromosome"/>
</dbReference>
<evidence type="ECO:0000313" key="5">
    <source>
        <dbReference type="Proteomes" id="UP000515960"/>
    </source>
</evidence>
<dbReference type="KEGG" id="ohi:H8790_07665"/>
<dbReference type="InterPro" id="IPR006059">
    <property type="entry name" value="SBP"/>
</dbReference>
<accession>A0A7G9B8H6</accession>
<sequence>MNCLRKLSAGLMGLLVCTGCAGTPSEPDIYIDKQVPDVVITLFCQGTNTSDAIQNCCDKMENDVSNIILYSDDASFYAEDGLSYRELLLKRLESGQADDLYIIPAEDVLEFDQRGYIYDLSQLPNVSNLSEDALQQSIYRGKVFSVPLSYSCFGLIWNVDLLHQYHLEIPTNLEEFWAVCESLKQNGILPYGANMDYGLSVPAMCAGFAPLYQSPDVKERLSALSSGETAVSSYMRAGFAFLQTMIDKGYLDVDQALNTLPGSEEESSLFADGNCAFISSLCRSKAFLDSYHFEMEMTALPVLDDGAICVVGADQRLAVNPNSEHLKEALSVVESLCTVETLNGIASNLGKISSARGNVAATLPQADPLVGCVAQGGQIPNQDFHLSFNTWNTIKELCVELCQGAAIDDVCREYDQLQQAEIDEYNS</sequence>
<name>A0A7G9B8H6_9FIRM</name>
<dbReference type="PANTHER" id="PTHR43649">
    <property type="entry name" value="ARABINOSE-BINDING PROTEIN-RELATED"/>
    <property type="match status" value="1"/>
</dbReference>
<evidence type="ECO:0000256" key="1">
    <source>
        <dbReference type="ARBA" id="ARBA00008520"/>
    </source>
</evidence>
<evidence type="ECO:0000256" key="2">
    <source>
        <dbReference type="ARBA" id="ARBA00022448"/>
    </source>
</evidence>
<feature type="chain" id="PRO_5028846252" evidence="3">
    <location>
        <begin position="22"/>
        <end position="427"/>
    </location>
</feature>
<keyword evidence="3" id="KW-0732">Signal</keyword>
<evidence type="ECO:0000313" key="4">
    <source>
        <dbReference type="EMBL" id="QNL45857.1"/>
    </source>
</evidence>
<keyword evidence="5" id="KW-1185">Reference proteome</keyword>
<dbReference type="SUPFAM" id="SSF53850">
    <property type="entry name" value="Periplasmic binding protein-like II"/>
    <property type="match status" value="1"/>
</dbReference>
<reference evidence="4 5" key="1">
    <citation type="submission" date="2020-08" db="EMBL/GenBank/DDBJ databases">
        <authorList>
            <person name="Liu C."/>
            <person name="Sun Q."/>
        </authorList>
    </citation>
    <scope>NUCLEOTIDE SEQUENCE [LARGE SCALE GENOMIC DNA]</scope>
    <source>
        <strain evidence="4 5">NSJ-62</strain>
    </source>
</reference>
<proteinExistence type="inferred from homology"/>
<dbReference type="InterPro" id="IPR050490">
    <property type="entry name" value="Bact_solute-bd_prot1"/>
</dbReference>
<dbReference type="PANTHER" id="PTHR43649:SF29">
    <property type="entry name" value="OSMOPROTECTIVE COMPOUNDS-BINDING PROTEIN GGTB"/>
    <property type="match status" value="1"/>
</dbReference>
<dbReference type="EMBL" id="CP060490">
    <property type="protein sequence ID" value="QNL45857.1"/>
    <property type="molecule type" value="Genomic_DNA"/>
</dbReference>
<organism evidence="4 5">
    <name type="scientific">Oscillibacter hominis</name>
    <dbReference type="NCBI Taxonomy" id="2763056"/>
    <lineage>
        <taxon>Bacteria</taxon>
        <taxon>Bacillati</taxon>
        <taxon>Bacillota</taxon>
        <taxon>Clostridia</taxon>
        <taxon>Eubacteriales</taxon>
        <taxon>Oscillospiraceae</taxon>
        <taxon>Oscillibacter</taxon>
    </lineage>
</organism>